<accession>A0A085TW38</accession>
<dbReference type="Pfam" id="PF06267">
    <property type="entry name" value="DUF1028"/>
    <property type="match status" value="1"/>
</dbReference>
<gene>
    <name evidence="2" type="ORF">DW2_10229</name>
</gene>
<dbReference type="Proteomes" id="UP000028607">
    <property type="component" value="Unassembled WGS sequence"/>
</dbReference>
<dbReference type="AlphaFoldDB" id="A0A085TW38"/>
<dbReference type="InterPro" id="IPR029055">
    <property type="entry name" value="Ntn_hydrolases_N"/>
</dbReference>
<dbReference type="InterPro" id="IPR010430">
    <property type="entry name" value="DUF1028"/>
</dbReference>
<dbReference type="PATRIC" id="fig|1317124.6.peg.2072"/>
<sequence>MTVSILAYDEKTGSLGGAAMTGSLCVGGWVLRGTAESGLSASQGTAPSTLWGEEVLARMKAGEPAAEAVAEVTAPDTGRAHRQLAALDPAGRSGHFTGAESVPVCGALEGPGVVVSGNMLADWAVIRAVRDTYLAGAGALHDRLMAALVAGAQAGGDSRGLLSAALLVVSRSAAPLTLRIDRSAKPLEDLADLLAAARAEPYYGWTRVVPTLDDPHRAPDLVEPEALPLPETGTE</sequence>
<dbReference type="eggNOG" id="COG3342">
    <property type="taxonomic scope" value="Bacteria"/>
</dbReference>
<keyword evidence="3" id="KW-1185">Reference proteome</keyword>
<dbReference type="OrthoDB" id="9790012at2"/>
<feature type="region of interest" description="Disordered" evidence="1">
    <location>
        <begin position="214"/>
        <end position="235"/>
    </location>
</feature>
<evidence type="ECO:0000313" key="3">
    <source>
        <dbReference type="Proteomes" id="UP000028607"/>
    </source>
</evidence>
<protein>
    <recommendedName>
        <fullName evidence="4">Major pilin protein fimA</fullName>
    </recommendedName>
</protein>
<proteinExistence type="predicted"/>
<evidence type="ECO:0000256" key="1">
    <source>
        <dbReference type="SAM" id="MobiDB-lite"/>
    </source>
</evidence>
<reference evidence="2 3" key="2">
    <citation type="journal article" date="2015" name="Antonie Van Leeuwenhoek">
        <title>Thioclava indica sp. nov., isolated from surface seawater of the Indian Ocean.</title>
        <authorList>
            <person name="Liu Y."/>
            <person name="Lai Q."/>
            <person name="Du J."/>
            <person name="Xu H."/>
            <person name="Jiang L."/>
            <person name="Shao Z."/>
        </authorList>
    </citation>
    <scope>NUCLEOTIDE SEQUENCE [LARGE SCALE GENOMIC DNA]</scope>
    <source>
        <strain evidence="2 3">13D2W-2</strain>
    </source>
</reference>
<dbReference type="Gene3D" id="3.60.20.10">
    <property type="entry name" value="Glutamine Phosphoribosylpyrophosphate, subunit 1, domain 1"/>
    <property type="match status" value="1"/>
</dbReference>
<dbReference type="STRING" id="1317124.DW2_10229"/>
<reference evidence="3" key="1">
    <citation type="submission" date="2013-04" db="EMBL/GenBank/DDBJ databases">
        <title>Thioclava sp. 13D2W-2 Genome Sequencing.</title>
        <authorList>
            <person name="Lai Q."/>
            <person name="Li G."/>
            <person name="Shao Z."/>
        </authorList>
    </citation>
    <scope>NUCLEOTIDE SEQUENCE [LARGE SCALE GENOMIC DNA]</scope>
    <source>
        <strain evidence="3">13D2W-2</strain>
    </source>
</reference>
<dbReference type="SUPFAM" id="SSF56235">
    <property type="entry name" value="N-terminal nucleophile aminohydrolases (Ntn hydrolases)"/>
    <property type="match status" value="1"/>
</dbReference>
<evidence type="ECO:0000313" key="2">
    <source>
        <dbReference type="EMBL" id="KFE34935.1"/>
    </source>
</evidence>
<dbReference type="PANTHER" id="PTHR39328:SF1">
    <property type="entry name" value="BLL2871 PROTEIN"/>
    <property type="match status" value="1"/>
</dbReference>
<comment type="caution">
    <text evidence="2">The sequence shown here is derived from an EMBL/GenBank/DDBJ whole genome shotgun (WGS) entry which is preliminary data.</text>
</comment>
<evidence type="ECO:0008006" key="4">
    <source>
        <dbReference type="Google" id="ProtNLM"/>
    </source>
</evidence>
<name>A0A085TW38_9RHOB</name>
<dbReference type="PANTHER" id="PTHR39328">
    <property type="entry name" value="BLL2871 PROTEIN"/>
    <property type="match status" value="1"/>
</dbReference>
<dbReference type="EMBL" id="AQRC01000007">
    <property type="protein sequence ID" value="KFE34935.1"/>
    <property type="molecule type" value="Genomic_DNA"/>
</dbReference>
<organism evidence="2 3">
    <name type="scientific">Thioclava atlantica</name>
    <dbReference type="NCBI Taxonomy" id="1317124"/>
    <lineage>
        <taxon>Bacteria</taxon>
        <taxon>Pseudomonadati</taxon>
        <taxon>Pseudomonadota</taxon>
        <taxon>Alphaproteobacteria</taxon>
        <taxon>Rhodobacterales</taxon>
        <taxon>Paracoccaceae</taxon>
        <taxon>Thioclava</taxon>
    </lineage>
</organism>